<dbReference type="PANTHER" id="PTHR43806">
    <property type="entry name" value="PEPTIDASE S8"/>
    <property type="match status" value="1"/>
</dbReference>
<evidence type="ECO:0000313" key="10">
    <source>
        <dbReference type="EMBL" id="MFG6460543.1"/>
    </source>
</evidence>
<keyword evidence="2 5" id="KW-0645">Protease</keyword>
<protein>
    <submittedName>
        <fullName evidence="10">S8 family peptidase</fullName>
        <ecNumber evidence="10">3.4.-.-</ecNumber>
    </submittedName>
</protein>
<comment type="caution">
    <text evidence="10">The sequence shown here is derived from an EMBL/GenBank/DDBJ whole genome shotgun (WGS) entry which is preliminary data.</text>
</comment>
<feature type="active site" description="Charge relay system" evidence="5">
    <location>
        <position position="229"/>
    </location>
</feature>
<dbReference type="PROSITE" id="PS00137">
    <property type="entry name" value="SUBTILASE_HIS"/>
    <property type="match status" value="1"/>
</dbReference>
<evidence type="ECO:0000256" key="7">
    <source>
        <dbReference type="SAM" id="MobiDB-lite"/>
    </source>
</evidence>
<evidence type="ECO:0000259" key="9">
    <source>
        <dbReference type="Pfam" id="PF00082"/>
    </source>
</evidence>
<dbReference type="Pfam" id="PF00082">
    <property type="entry name" value="Peptidase_S8"/>
    <property type="match status" value="1"/>
</dbReference>
<keyword evidence="8" id="KW-0732">Signal</keyword>
<dbReference type="EMBL" id="JBIGHX010000001">
    <property type="protein sequence ID" value="MFG6460543.1"/>
    <property type="molecule type" value="Genomic_DNA"/>
</dbReference>
<dbReference type="RefSeq" id="WP_394509351.1">
    <property type="nucleotide sequence ID" value="NZ_JBIGHX010000001.1"/>
</dbReference>
<dbReference type="CDD" id="cd07496">
    <property type="entry name" value="Peptidases_S8_13"/>
    <property type="match status" value="1"/>
</dbReference>
<dbReference type="Gene3D" id="2.60.120.380">
    <property type="match status" value="1"/>
</dbReference>
<reference evidence="10 11" key="1">
    <citation type="submission" date="2024-08" db="EMBL/GenBank/DDBJ databases">
        <authorList>
            <person name="Lu H."/>
        </authorList>
    </citation>
    <scope>NUCLEOTIDE SEQUENCE [LARGE SCALE GENOMIC DNA]</scope>
    <source>
        <strain evidence="10 11">DXS20W</strain>
    </source>
</reference>
<evidence type="ECO:0000256" key="8">
    <source>
        <dbReference type="SAM" id="SignalP"/>
    </source>
</evidence>
<evidence type="ECO:0000313" key="11">
    <source>
        <dbReference type="Proteomes" id="UP001606302"/>
    </source>
</evidence>
<dbReference type="InterPro" id="IPR034176">
    <property type="entry name" value="Peptidases_S8_13"/>
</dbReference>
<dbReference type="InterPro" id="IPR022398">
    <property type="entry name" value="Peptidase_S8_His-AS"/>
</dbReference>
<dbReference type="InterPro" id="IPR036852">
    <property type="entry name" value="Peptidase_S8/S53_dom_sf"/>
</dbReference>
<feature type="active site" description="Charge relay system" evidence="5">
    <location>
        <position position="169"/>
    </location>
</feature>
<feature type="signal peptide" evidence="8">
    <location>
        <begin position="1"/>
        <end position="25"/>
    </location>
</feature>
<feature type="domain" description="Peptidase S8/S53" evidence="9">
    <location>
        <begin position="162"/>
        <end position="451"/>
    </location>
</feature>
<name>A0ABW7GF10_9BURK</name>
<dbReference type="InterPro" id="IPR023828">
    <property type="entry name" value="Peptidase_S8_Ser-AS"/>
</dbReference>
<dbReference type="PRINTS" id="PR00723">
    <property type="entry name" value="SUBTILISIN"/>
</dbReference>
<evidence type="ECO:0000256" key="4">
    <source>
        <dbReference type="ARBA" id="ARBA00022825"/>
    </source>
</evidence>
<dbReference type="EC" id="3.4.-.-" evidence="10"/>
<organism evidence="10 11">
    <name type="scientific">Pelomonas lactea</name>
    <dbReference type="NCBI Taxonomy" id="3299030"/>
    <lineage>
        <taxon>Bacteria</taxon>
        <taxon>Pseudomonadati</taxon>
        <taxon>Pseudomonadota</taxon>
        <taxon>Betaproteobacteria</taxon>
        <taxon>Burkholderiales</taxon>
        <taxon>Sphaerotilaceae</taxon>
        <taxon>Roseateles</taxon>
    </lineage>
</organism>
<dbReference type="Proteomes" id="UP001606302">
    <property type="component" value="Unassembled WGS sequence"/>
</dbReference>
<dbReference type="PROSITE" id="PS00136">
    <property type="entry name" value="SUBTILASE_ASP"/>
    <property type="match status" value="1"/>
</dbReference>
<dbReference type="InterPro" id="IPR015500">
    <property type="entry name" value="Peptidase_S8_subtilisin-rel"/>
</dbReference>
<evidence type="ECO:0000256" key="2">
    <source>
        <dbReference type="ARBA" id="ARBA00022670"/>
    </source>
</evidence>
<comment type="similarity">
    <text evidence="1 5 6">Belongs to the peptidase S8 family.</text>
</comment>
<keyword evidence="11" id="KW-1185">Reference proteome</keyword>
<dbReference type="InterPro" id="IPR023827">
    <property type="entry name" value="Peptidase_S8_Asp-AS"/>
</dbReference>
<keyword evidence="4 5" id="KW-0720">Serine protease</keyword>
<dbReference type="Gene3D" id="3.40.50.200">
    <property type="entry name" value="Peptidase S8/S53 domain"/>
    <property type="match status" value="1"/>
</dbReference>
<evidence type="ECO:0000256" key="1">
    <source>
        <dbReference type="ARBA" id="ARBA00011073"/>
    </source>
</evidence>
<evidence type="ECO:0000256" key="5">
    <source>
        <dbReference type="PROSITE-ProRule" id="PRU01240"/>
    </source>
</evidence>
<dbReference type="SUPFAM" id="SSF52743">
    <property type="entry name" value="Subtilisin-like"/>
    <property type="match status" value="1"/>
</dbReference>
<dbReference type="InterPro" id="IPR000209">
    <property type="entry name" value="Peptidase_S8/S53_dom"/>
</dbReference>
<dbReference type="InterPro" id="IPR050131">
    <property type="entry name" value="Peptidase_S8_subtilisin-like"/>
</dbReference>
<dbReference type="PROSITE" id="PS00138">
    <property type="entry name" value="SUBTILASE_SER"/>
    <property type="match status" value="1"/>
</dbReference>
<accession>A0ABW7GF10</accession>
<feature type="region of interest" description="Disordered" evidence="7">
    <location>
        <begin position="193"/>
        <end position="215"/>
    </location>
</feature>
<proteinExistence type="inferred from homology"/>
<sequence>MTSTRHTLTLIATAALLSASTLAQAQLIQPAPQARRAPAEPLAAGLIIKFKDGSRTPVAAKAAVQGFRAMTEARGQRVAFDRESAFGRRVIRLDRRVPARDLVQLARDIQLSDPSIESVQIDHVARASFTPNDGRWDLQWDFVSGTGGINIQKAWDLSQGFGERVAVLDTGVRPHADLVGNLLPGYDLISDSTRAGDGGGRDSDASDPGDNVAAGDCGLFEPAEASSWHGTHVAGTIAAVGNNGMWVSGVAPKAKIVPVRVLGKCGGAESDVADGIVWAVGGSVGNLPKNPNPALILNLSLGGQHSCGSTYQSAIDYARKQGALIVVAAGNDEEDVSNHAPANCKGVMAVAATTRAGARASYSNFGSGVDIAAPGGDKDNLVWSLSNMGTAGPGADALAGMMGTSMAAPHVAGVAALMTASNSLIMPSDTAYLMKATARSFPGSCSGCGTGIVDAEAAVIAARGFRAEREPNDTAATAQYLNVFPARVIGTLQAAYPEQVDVYSLNLPAGQGLSTNIVVLAMDFNFSASLELLDATGKVLAKSTLINNKPEINYYNKSGKTQALYVRVKGKTTLMLGSGDKAYELKLTRNPF</sequence>
<dbReference type="PROSITE" id="PS51892">
    <property type="entry name" value="SUBTILASE"/>
    <property type="match status" value="1"/>
</dbReference>
<evidence type="ECO:0000256" key="6">
    <source>
        <dbReference type="RuleBase" id="RU003355"/>
    </source>
</evidence>
<evidence type="ECO:0000256" key="3">
    <source>
        <dbReference type="ARBA" id="ARBA00022801"/>
    </source>
</evidence>
<dbReference type="PANTHER" id="PTHR43806:SF11">
    <property type="entry name" value="CEREVISIN-RELATED"/>
    <property type="match status" value="1"/>
</dbReference>
<feature type="active site" description="Charge relay system" evidence="5">
    <location>
        <position position="405"/>
    </location>
</feature>
<gene>
    <name evidence="10" type="ORF">ACG04Q_03100</name>
</gene>
<feature type="chain" id="PRO_5046913556" evidence="8">
    <location>
        <begin position="26"/>
        <end position="592"/>
    </location>
</feature>
<keyword evidence="3 5" id="KW-0378">Hydrolase</keyword>
<dbReference type="GO" id="GO:0016787">
    <property type="term" value="F:hydrolase activity"/>
    <property type="evidence" value="ECO:0007669"/>
    <property type="project" value="UniProtKB-KW"/>
</dbReference>